<reference evidence="1" key="2">
    <citation type="submission" date="2021-02" db="EMBL/GenBank/DDBJ databases">
        <authorList>
            <person name="Kimball J.A."/>
            <person name="Haas M.W."/>
            <person name="Macchietto M."/>
            <person name="Kono T."/>
            <person name="Duquette J."/>
            <person name="Shao M."/>
        </authorList>
    </citation>
    <scope>NUCLEOTIDE SEQUENCE</scope>
    <source>
        <tissue evidence="1">Fresh leaf tissue</tissue>
    </source>
</reference>
<reference evidence="1" key="1">
    <citation type="journal article" date="2021" name="bioRxiv">
        <title>Whole Genome Assembly and Annotation of Northern Wild Rice, Zizania palustris L., Supports a Whole Genome Duplication in the Zizania Genus.</title>
        <authorList>
            <person name="Haas M."/>
            <person name="Kono T."/>
            <person name="Macchietto M."/>
            <person name="Millas R."/>
            <person name="McGilp L."/>
            <person name="Shao M."/>
            <person name="Duquette J."/>
            <person name="Hirsch C.N."/>
            <person name="Kimball J."/>
        </authorList>
    </citation>
    <scope>NUCLEOTIDE SEQUENCE</scope>
    <source>
        <tissue evidence="1">Fresh leaf tissue</tissue>
    </source>
</reference>
<dbReference type="AlphaFoldDB" id="A0A8J5SZ38"/>
<keyword evidence="2" id="KW-1185">Reference proteome</keyword>
<proteinExistence type="predicted"/>
<gene>
    <name evidence="1" type="ORF">GUJ93_ZPchr0016g2535</name>
</gene>
<dbReference type="EMBL" id="JAAALK010000084">
    <property type="protein sequence ID" value="KAG8083771.1"/>
    <property type="molecule type" value="Genomic_DNA"/>
</dbReference>
<sequence length="251" mass="26669">MQVLADLQQAIACLSAYLGLTPVASTLSSFPHGATGFPIVLSPPPRAPSDSKRATGEALNPVLIKGALVAPSPVAEAEAQGGGRKGDAATGQTIAKLPLPLPRATSAPDTRPMMRKSKQPWVRYAAEIWDLMKKDPIWLATPQRTDFPSLTHEDVVPHEGASPPAAMRASSALHGAASLPCVAPTVSERGVWGWWRLRRGSRAQSAASGWDDGGFEEGRAPRLWLRRGIVADSKRATRPAGGCRGGQRRPR</sequence>
<name>A0A8J5SZ38_ZIZPA</name>
<comment type="caution">
    <text evidence="1">The sequence shown here is derived from an EMBL/GenBank/DDBJ whole genome shotgun (WGS) entry which is preliminary data.</text>
</comment>
<dbReference type="Proteomes" id="UP000729402">
    <property type="component" value="Unassembled WGS sequence"/>
</dbReference>
<organism evidence="1 2">
    <name type="scientific">Zizania palustris</name>
    <name type="common">Northern wild rice</name>
    <dbReference type="NCBI Taxonomy" id="103762"/>
    <lineage>
        <taxon>Eukaryota</taxon>
        <taxon>Viridiplantae</taxon>
        <taxon>Streptophyta</taxon>
        <taxon>Embryophyta</taxon>
        <taxon>Tracheophyta</taxon>
        <taxon>Spermatophyta</taxon>
        <taxon>Magnoliopsida</taxon>
        <taxon>Liliopsida</taxon>
        <taxon>Poales</taxon>
        <taxon>Poaceae</taxon>
        <taxon>BOP clade</taxon>
        <taxon>Oryzoideae</taxon>
        <taxon>Oryzeae</taxon>
        <taxon>Zizaniinae</taxon>
        <taxon>Zizania</taxon>
    </lineage>
</organism>
<protein>
    <submittedName>
        <fullName evidence="1">Uncharacterized protein</fullName>
    </submittedName>
</protein>
<evidence type="ECO:0000313" key="2">
    <source>
        <dbReference type="Proteomes" id="UP000729402"/>
    </source>
</evidence>
<evidence type="ECO:0000313" key="1">
    <source>
        <dbReference type="EMBL" id="KAG8083771.1"/>
    </source>
</evidence>
<accession>A0A8J5SZ38</accession>